<dbReference type="GO" id="GO:0009279">
    <property type="term" value="C:cell outer membrane"/>
    <property type="evidence" value="ECO:0007669"/>
    <property type="project" value="UniProtKB-SubCell"/>
</dbReference>
<keyword evidence="4 12" id="KW-1134">Transmembrane beta strand</keyword>
<comment type="caution">
    <text evidence="18">The sequence shown here is derived from an EMBL/GenBank/DDBJ whole genome shotgun (WGS) entry which is preliminary data.</text>
</comment>
<evidence type="ECO:0000256" key="1">
    <source>
        <dbReference type="ARBA" id="ARBA00004571"/>
    </source>
</evidence>
<reference evidence="18" key="1">
    <citation type="journal article" date="2014" name="Int. J. Syst. Evol. Microbiol.">
        <title>Complete genome sequence of Corynebacterium casei LMG S-19264T (=DSM 44701T), isolated from a smear-ripened cheese.</title>
        <authorList>
            <consortium name="US DOE Joint Genome Institute (JGI-PGF)"/>
            <person name="Walter F."/>
            <person name="Albersmeier A."/>
            <person name="Kalinowski J."/>
            <person name="Ruckert C."/>
        </authorList>
    </citation>
    <scope>NUCLEOTIDE SEQUENCE</scope>
    <source>
        <strain evidence="18">KCTC 32182</strain>
    </source>
</reference>
<evidence type="ECO:0000313" key="19">
    <source>
        <dbReference type="Proteomes" id="UP000645257"/>
    </source>
</evidence>
<dbReference type="Gene3D" id="2.170.130.10">
    <property type="entry name" value="TonB-dependent receptor, plug domain"/>
    <property type="match status" value="1"/>
</dbReference>
<dbReference type="InterPro" id="IPR037066">
    <property type="entry name" value="Plug_dom_sf"/>
</dbReference>
<dbReference type="PROSITE" id="PS00430">
    <property type="entry name" value="TONB_DEPENDENT_REC_1"/>
    <property type="match status" value="1"/>
</dbReference>
<dbReference type="AlphaFoldDB" id="A0A918UBK4"/>
<keyword evidence="7" id="KW-0406">Ion transport</keyword>
<keyword evidence="9 12" id="KW-0472">Membrane</keyword>
<dbReference type="Pfam" id="PF00593">
    <property type="entry name" value="TonB_dep_Rec_b-barrel"/>
    <property type="match status" value="1"/>
</dbReference>
<evidence type="ECO:0000256" key="15">
    <source>
        <dbReference type="SAM" id="SignalP"/>
    </source>
</evidence>
<dbReference type="SUPFAM" id="SSF56935">
    <property type="entry name" value="Porins"/>
    <property type="match status" value="1"/>
</dbReference>
<dbReference type="RefSeq" id="WP_189535421.1">
    <property type="nucleotide sequence ID" value="NZ_BMYX01000017.1"/>
</dbReference>
<keyword evidence="5 12" id="KW-0812">Transmembrane</keyword>
<evidence type="ECO:0000256" key="6">
    <source>
        <dbReference type="ARBA" id="ARBA00022729"/>
    </source>
</evidence>
<protein>
    <submittedName>
        <fullName evidence="18">Ligand-gated channel protein</fullName>
    </submittedName>
</protein>
<gene>
    <name evidence="18" type="primary">bfrA</name>
    <name evidence="18" type="ORF">GCM10011289_28250</name>
</gene>
<feature type="signal peptide" evidence="15">
    <location>
        <begin position="1"/>
        <end position="25"/>
    </location>
</feature>
<evidence type="ECO:0000256" key="13">
    <source>
        <dbReference type="PROSITE-ProRule" id="PRU10143"/>
    </source>
</evidence>
<dbReference type="GO" id="GO:0015344">
    <property type="term" value="F:siderophore uptake transmembrane transporter activity"/>
    <property type="evidence" value="ECO:0007669"/>
    <property type="project" value="TreeGrafter"/>
</dbReference>
<dbReference type="PANTHER" id="PTHR30069">
    <property type="entry name" value="TONB-DEPENDENT OUTER MEMBRANE RECEPTOR"/>
    <property type="match status" value="1"/>
</dbReference>
<feature type="domain" description="TonB-dependent receptor plug" evidence="17">
    <location>
        <begin position="46"/>
        <end position="156"/>
    </location>
</feature>
<proteinExistence type="inferred from homology"/>
<evidence type="ECO:0000256" key="10">
    <source>
        <dbReference type="ARBA" id="ARBA00023170"/>
    </source>
</evidence>
<dbReference type="InterPro" id="IPR012910">
    <property type="entry name" value="Plug_dom"/>
</dbReference>
<name>A0A918UBK4_9NEIS</name>
<evidence type="ECO:0000259" key="16">
    <source>
        <dbReference type="Pfam" id="PF00593"/>
    </source>
</evidence>
<evidence type="ECO:0000256" key="9">
    <source>
        <dbReference type="ARBA" id="ARBA00023136"/>
    </source>
</evidence>
<dbReference type="PANTHER" id="PTHR30069:SF53">
    <property type="entry name" value="COLICIN I RECEPTOR-RELATED"/>
    <property type="match status" value="1"/>
</dbReference>
<evidence type="ECO:0000256" key="11">
    <source>
        <dbReference type="ARBA" id="ARBA00023237"/>
    </source>
</evidence>
<dbReference type="Pfam" id="PF07715">
    <property type="entry name" value="Plug"/>
    <property type="match status" value="1"/>
</dbReference>
<dbReference type="EMBL" id="BMYX01000017">
    <property type="protein sequence ID" value="GGY22711.1"/>
    <property type="molecule type" value="Genomic_DNA"/>
</dbReference>
<organism evidence="18 19">
    <name type="scientific">Paludibacterium paludis</name>
    <dbReference type="NCBI Taxonomy" id="1225769"/>
    <lineage>
        <taxon>Bacteria</taxon>
        <taxon>Pseudomonadati</taxon>
        <taxon>Pseudomonadota</taxon>
        <taxon>Betaproteobacteria</taxon>
        <taxon>Neisseriales</taxon>
        <taxon>Chromobacteriaceae</taxon>
        <taxon>Paludibacterium</taxon>
    </lineage>
</organism>
<keyword evidence="3 12" id="KW-0813">Transport</keyword>
<dbReference type="Proteomes" id="UP000645257">
    <property type="component" value="Unassembled WGS sequence"/>
</dbReference>
<evidence type="ECO:0000256" key="4">
    <source>
        <dbReference type="ARBA" id="ARBA00022452"/>
    </source>
</evidence>
<evidence type="ECO:0000256" key="2">
    <source>
        <dbReference type="ARBA" id="ARBA00009810"/>
    </source>
</evidence>
<dbReference type="Gene3D" id="2.40.170.20">
    <property type="entry name" value="TonB-dependent receptor, beta-barrel domain"/>
    <property type="match status" value="1"/>
</dbReference>
<keyword evidence="6 15" id="KW-0732">Signal</keyword>
<evidence type="ECO:0000256" key="7">
    <source>
        <dbReference type="ARBA" id="ARBA00023065"/>
    </source>
</evidence>
<accession>A0A918UBK4</accession>
<feature type="short sequence motif" description="TonB box" evidence="13">
    <location>
        <begin position="34"/>
        <end position="40"/>
    </location>
</feature>
<keyword evidence="8 13" id="KW-0798">TonB box</keyword>
<keyword evidence="11 12" id="KW-0998">Cell outer membrane</keyword>
<dbReference type="GO" id="GO:0044718">
    <property type="term" value="P:siderophore transmembrane transport"/>
    <property type="evidence" value="ECO:0007669"/>
    <property type="project" value="TreeGrafter"/>
</dbReference>
<evidence type="ECO:0000256" key="14">
    <source>
        <dbReference type="RuleBase" id="RU003357"/>
    </source>
</evidence>
<dbReference type="InterPro" id="IPR000531">
    <property type="entry name" value="Beta-barrel_TonB"/>
</dbReference>
<dbReference type="CDD" id="cd01347">
    <property type="entry name" value="ligand_gated_channel"/>
    <property type="match status" value="1"/>
</dbReference>
<evidence type="ECO:0000256" key="8">
    <source>
        <dbReference type="ARBA" id="ARBA00023077"/>
    </source>
</evidence>
<feature type="chain" id="PRO_5036872869" evidence="15">
    <location>
        <begin position="26"/>
        <end position="681"/>
    </location>
</feature>
<keyword evidence="19" id="KW-1185">Reference proteome</keyword>
<dbReference type="InterPro" id="IPR010916">
    <property type="entry name" value="TonB_box_CS"/>
</dbReference>
<evidence type="ECO:0000256" key="5">
    <source>
        <dbReference type="ARBA" id="ARBA00022692"/>
    </source>
</evidence>
<dbReference type="PROSITE" id="PS52016">
    <property type="entry name" value="TONB_DEPENDENT_REC_3"/>
    <property type="match status" value="1"/>
</dbReference>
<sequence length="681" mass="74334">MKHKPLVLTCALAGVWGAAPASALAAEPVVVLDSVVVTASGYEQKIKEAPASISVITREQLTRMPVANLNDAVRHLEGVNIVGGDPNDKDISLRGMPGSYTLIMVDGKRQGTREAMNRGTGGVQSFFMPPKEAIERIEVVRGPMSSLYGSDAMGGVINIITRKMPKAWHGSFSAGGTLQKRKDAGNGTEAGFWVGGPLIEDTLSLQLYGNYQERHEDAIFYPSNTTAGASGNRDSDYTAKLNYRPTANQDVEFEAGHQSLRYYSNPGKTLAASDKKSSTTHERDHWAISHSGRWSFGNTRAALYQEEETLKNSTSSSEPRITNTTFDGQLTLPFDRHVVKTGAQAGRQALRGVGKGDNQPGHPANADSINVNTWAVFAEDEFAVTDKLTLTGGARVDHHSVYGSHTTPRLYAVYALTPQWTLRGGVATGFKAPTLRQISPSYCMRTGGGSSKLGTLCGNTELKAEKSTSGEIGVRYDGTDRQSFSVTLFNNDFKDMVTSYDTGKPDKLTPGRSLYIYDNIAKVTIRGLEVGAVQPIGRDWKVTAKYTYLDSKRKESRETTFAGQSLNGQPLDRTPKHNLMVQLDWAASENANLWLRGNAYSKMYWAAFRNGAKGVRERPASHTFDLGGSYAITKSLSVNAAVLNLTDKVLPIDTRTREEGLSGNWMVDEGRRLWATVNYQF</sequence>
<evidence type="ECO:0000256" key="3">
    <source>
        <dbReference type="ARBA" id="ARBA00022448"/>
    </source>
</evidence>
<comment type="subcellular location">
    <subcellularLocation>
        <location evidence="1 12">Cell outer membrane</location>
        <topology evidence="1 12">Multi-pass membrane protein</topology>
    </subcellularLocation>
</comment>
<dbReference type="InterPro" id="IPR036942">
    <property type="entry name" value="Beta-barrel_TonB_sf"/>
</dbReference>
<evidence type="ECO:0000313" key="18">
    <source>
        <dbReference type="EMBL" id="GGY22711.1"/>
    </source>
</evidence>
<dbReference type="InterPro" id="IPR039426">
    <property type="entry name" value="TonB-dep_rcpt-like"/>
</dbReference>
<evidence type="ECO:0000259" key="17">
    <source>
        <dbReference type="Pfam" id="PF07715"/>
    </source>
</evidence>
<keyword evidence="10" id="KW-0675">Receptor</keyword>
<reference evidence="18" key="2">
    <citation type="submission" date="2020-09" db="EMBL/GenBank/DDBJ databases">
        <authorList>
            <person name="Sun Q."/>
            <person name="Kim S."/>
        </authorList>
    </citation>
    <scope>NUCLEOTIDE SEQUENCE</scope>
    <source>
        <strain evidence="18">KCTC 32182</strain>
    </source>
</reference>
<comment type="similarity">
    <text evidence="2 12 14">Belongs to the TonB-dependent receptor family.</text>
</comment>
<feature type="domain" description="TonB-dependent receptor-like beta-barrel" evidence="16">
    <location>
        <begin position="230"/>
        <end position="645"/>
    </location>
</feature>
<evidence type="ECO:0000256" key="12">
    <source>
        <dbReference type="PROSITE-ProRule" id="PRU01360"/>
    </source>
</evidence>